<evidence type="ECO:0000313" key="2">
    <source>
        <dbReference type="Proteomes" id="UP000557717"/>
    </source>
</evidence>
<comment type="caution">
    <text evidence="1">The sequence shown here is derived from an EMBL/GenBank/DDBJ whole genome shotgun (WGS) entry which is preliminary data.</text>
</comment>
<gene>
    <name evidence="1" type="ORF">HNR46_004220</name>
</gene>
<protein>
    <submittedName>
        <fullName evidence="1">Uncharacterized protein</fullName>
    </submittedName>
</protein>
<sequence>MDAVTRHAIETVFQITDGPQVILNMISARESSHCTAGTHLVLHAPNGRTERATIERIEYALKPGGNEFYGLALGGDSISEFGDFSRGSFEVDSQ</sequence>
<name>A0A840VJA8_9BACT</name>
<organism evidence="1 2">
    <name type="scientific">Haloferula luteola</name>
    <dbReference type="NCBI Taxonomy" id="595692"/>
    <lineage>
        <taxon>Bacteria</taxon>
        <taxon>Pseudomonadati</taxon>
        <taxon>Verrucomicrobiota</taxon>
        <taxon>Verrucomicrobiia</taxon>
        <taxon>Verrucomicrobiales</taxon>
        <taxon>Verrucomicrobiaceae</taxon>
        <taxon>Haloferula</taxon>
    </lineage>
</organism>
<proteinExistence type="predicted"/>
<accession>A0A840VJA8</accession>
<evidence type="ECO:0000313" key="1">
    <source>
        <dbReference type="EMBL" id="MBB5353950.1"/>
    </source>
</evidence>
<dbReference type="AlphaFoldDB" id="A0A840VJA8"/>
<dbReference type="EMBL" id="JACHFD010000051">
    <property type="protein sequence ID" value="MBB5353950.1"/>
    <property type="molecule type" value="Genomic_DNA"/>
</dbReference>
<dbReference type="Proteomes" id="UP000557717">
    <property type="component" value="Unassembled WGS sequence"/>
</dbReference>
<reference evidence="1 2" key="1">
    <citation type="submission" date="2020-08" db="EMBL/GenBank/DDBJ databases">
        <title>Genomic Encyclopedia of Type Strains, Phase IV (KMG-IV): sequencing the most valuable type-strain genomes for metagenomic binning, comparative biology and taxonomic classification.</title>
        <authorList>
            <person name="Goeker M."/>
        </authorList>
    </citation>
    <scope>NUCLEOTIDE SEQUENCE [LARGE SCALE GENOMIC DNA]</scope>
    <source>
        <strain evidence="1 2">YC6886</strain>
    </source>
</reference>
<keyword evidence="2" id="KW-1185">Reference proteome</keyword>